<gene>
    <name evidence="2" type="ORF">KIMC2_16200</name>
</gene>
<feature type="transmembrane region" description="Helical" evidence="1">
    <location>
        <begin position="12"/>
        <end position="28"/>
    </location>
</feature>
<dbReference type="Proteomes" id="UP001321804">
    <property type="component" value="Chromosome"/>
</dbReference>
<sequence>MKRKIIRYPVQASIALTWILLGIAWIMRHQGLPAILFLGAGALMLVDAVTDVFKKLNNLSDN</sequence>
<reference evidence="2 3" key="1">
    <citation type="journal article" date="2023" name="Microbiol. Spectr.">
        <title>Symbiosis of Carpenter Bees with Uncharacterized Lactic Acid Bacteria Showing NAD Auxotrophy.</title>
        <authorList>
            <person name="Kawasaki S."/>
            <person name="Ozawa K."/>
            <person name="Mori T."/>
            <person name="Yamamoto A."/>
            <person name="Ito M."/>
            <person name="Ohkuma M."/>
            <person name="Sakamoto M."/>
            <person name="Matsutani M."/>
        </authorList>
    </citation>
    <scope>NUCLEOTIDE SEQUENCE [LARGE SCALE GENOMIC DNA]</scope>
    <source>
        <strain evidence="2 3">KimC2</strain>
    </source>
</reference>
<evidence type="ECO:0000313" key="3">
    <source>
        <dbReference type="Proteomes" id="UP001321804"/>
    </source>
</evidence>
<feature type="transmembrane region" description="Helical" evidence="1">
    <location>
        <begin position="34"/>
        <end position="53"/>
    </location>
</feature>
<dbReference type="KEGG" id="xak:KIMC2_16200"/>
<protein>
    <submittedName>
        <fullName evidence="2">Uncharacterized protein</fullName>
    </submittedName>
</protein>
<organism evidence="2 3">
    <name type="scientific">Xylocopilactobacillus apis</name>
    <dbReference type="NCBI Taxonomy" id="2932183"/>
    <lineage>
        <taxon>Bacteria</taxon>
        <taxon>Bacillati</taxon>
        <taxon>Bacillota</taxon>
        <taxon>Bacilli</taxon>
        <taxon>Lactobacillales</taxon>
        <taxon>Lactobacillaceae</taxon>
        <taxon>Xylocopilactobacillus</taxon>
    </lineage>
</organism>
<evidence type="ECO:0000313" key="2">
    <source>
        <dbReference type="EMBL" id="BDR57058.1"/>
    </source>
</evidence>
<keyword evidence="3" id="KW-1185">Reference proteome</keyword>
<dbReference type="EMBL" id="AP026801">
    <property type="protein sequence ID" value="BDR57058.1"/>
    <property type="molecule type" value="Genomic_DNA"/>
</dbReference>
<keyword evidence="1" id="KW-0812">Transmembrane</keyword>
<proteinExistence type="predicted"/>
<keyword evidence="1" id="KW-0472">Membrane</keyword>
<evidence type="ECO:0000256" key="1">
    <source>
        <dbReference type="SAM" id="Phobius"/>
    </source>
</evidence>
<dbReference type="RefSeq" id="WP_317695796.1">
    <property type="nucleotide sequence ID" value="NZ_AP026801.1"/>
</dbReference>
<accession>A0AAU9D0I2</accession>
<keyword evidence="1" id="KW-1133">Transmembrane helix</keyword>
<dbReference type="AlphaFoldDB" id="A0AAU9D0I2"/>
<name>A0AAU9D0I2_9LACO</name>